<keyword evidence="2" id="KW-1185">Reference proteome</keyword>
<dbReference type="EMBL" id="JAPDRQ010000004">
    <property type="protein sequence ID" value="KAJ9664245.1"/>
    <property type="molecule type" value="Genomic_DNA"/>
</dbReference>
<sequence length="94" mass="9575">MKFTATFLALMAAIPLTVYAIPSPEPGAAAGELSDLMKRAACTVPIDLAPDASGTCVDTTRSNSCPNGILVTGHCPGANNIICCIPRRCGIGTP</sequence>
<gene>
    <name evidence="1" type="ORF">H2198_000463</name>
</gene>
<evidence type="ECO:0000313" key="2">
    <source>
        <dbReference type="Proteomes" id="UP001172386"/>
    </source>
</evidence>
<accession>A0ACC3AKR2</accession>
<protein>
    <submittedName>
        <fullName evidence="1">Uncharacterized protein</fullName>
    </submittedName>
</protein>
<comment type="caution">
    <text evidence="1">The sequence shown here is derived from an EMBL/GenBank/DDBJ whole genome shotgun (WGS) entry which is preliminary data.</text>
</comment>
<proteinExistence type="predicted"/>
<organism evidence="1 2">
    <name type="scientific">Neophaeococcomyces mojaviensis</name>
    <dbReference type="NCBI Taxonomy" id="3383035"/>
    <lineage>
        <taxon>Eukaryota</taxon>
        <taxon>Fungi</taxon>
        <taxon>Dikarya</taxon>
        <taxon>Ascomycota</taxon>
        <taxon>Pezizomycotina</taxon>
        <taxon>Eurotiomycetes</taxon>
        <taxon>Chaetothyriomycetidae</taxon>
        <taxon>Chaetothyriales</taxon>
        <taxon>Chaetothyriales incertae sedis</taxon>
        <taxon>Neophaeococcomyces</taxon>
    </lineage>
</organism>
<name>A0ACC3AKR2_9EURO</name>
<reference evidence="1" key="1">
    <citation type="submission" date="2022-10" db="EMBL/GenBank/DDBJ databases">
        <title>Culturing micro-colonial fungi from biological soil crusts in the Mojave desert and describing Neophaeococcomyces mojavensis, and introducing the new genera and species Taxawa tesnikishii.</title>
        <authorList>
            <person name="Kurbessoian T."/>
            <person name="Stajich J.E."/>
        </authorList>
    </citation>
    <scope>NUCLEOTIDE SEQUENCE</scope>
    <source>
        <strain evidence="1">JES_112</strain>
    </source>
</reference>
<dbReference type="Proteomes" id="UP001172386">
    <property type="component" value="Unassembled WGS sequence"/>
</dbReference>
<evidence type="ECO:0000313" key="1">
    <source>
        <dbReference type="EMBL" id="KAJ9664245.1"/>
    </source>
</evidence>